<keyword evidence="1" id="KW-0732">Signal</keyword>
<proteinExistence type="predicted"/>
<feature type="signal peptide" evidence="1">
    <location>
        <begin position="1"/>
        <end position="25"/>
    </location>
</feature>
<name>A0A6G1P7W8_CHAAH</name>
<gene>
    <name evidence="2" type="ORF">EXN66_Car001955</name>
</gene>
<organism evidence="2 3">
    <name type="scientific">Channa argus</name>
    <name type="common">Northern snakehead</name>
    <name type="synonym">Ophicephalus argus</name>
    <dbReference type="NCBI Taxonomy" id="215402"/>
    <lineage>
        <taxon>Eukaryota</taxon>
        <taxon>Metazoa</taxon>
        <taxon>Chordata</taxon>
        <taxon>Craniata</taxon>
        <taxon>Vertebrata</taxon>
        <taxon>Euteleostomi</taxon>
        <taxon>Actinopterygii</taxon>
        <taxon>Neopterygii</taxon>
        <taxon>Teleostei</taxon>
        <taxon>Neoteleostei</taxon>
        <taxon>Acanthomorphata</taxon>
        <taxon>Anabantaria</taxon>
        <taxon>Anabantiformes</taxon>
        <taxon>Channoidei</taxon>
        <taxon>Channidae</taxon>
        <taxon>Channa</taxon>
    </lineage>
</organism>
<keyword evidence="3" id="KW-1185">Reference proteome</keyword>
<dbReference type="Proteomes" id="UP000503349">
    <property type="component" value="Chromosome 2"/>
</dbReference>
<sequence length="169" mass="19148">MITGYFLIPLLRLFIRLFRINVNLSISAVVITQRQTLSEDGHQTTESLVNLKRRFTWRETQNMAPKLERFVSPGKGNGLRATAGIRRGELVLSAEPLACCVSNKVSRDVCHHCFTSWITAVQGRKLATAVMKVRDLRRLQIVSEGNVYTQQYESQREFAGKVGKEDIVP</sequence>
<evidence type="ECO:0000256" key="1">
    <source>
        <dbReference type="SAM" id="SignalP"/>
    </source>
</evidence>
<evidence type="ECO:0000313" key="2">
    <source>
        <dbReference type="EMBL" id="KAF3686283.1"/>
    </source>
</evidence>
<dbReference type="InterPro" id="IPR046341">
    <property type="entry name" value="SET_dom_sf"/>
</dbReference>
<dbReference type="AlphaFoldDB" id="A0A6G1P7W8"/>
<reference evidence="3" key="2">
    <citation type="submission" date="2019-02" db="EMBL/GenBank/DDBJ databases">
        <title>Opniocepnalus argus Var Kimnra genome.</title>
        <authorList>
            <person name="Zhou C."/>
            <person name="Xiao S."/>
        </authorList>
    </citation>
    <scope>NUCLEOTIDE SEQUENCE [LARGE SCALE GENOMIC DNA]</scope>
</reference>
<reference evidence="2 3" key="1">
    <citation type="submission" date="2019-02" db="EMBL/GenBank/DDBJ databases">
        <title>Opniocepnalus argus genome.</title>
        <authorList>
            <person name="Zhou C."/>
            <person name="Xiao S."/>
        </authorList>
    </citation>
    <scope>NUCLEOTIDE SEQUENCE [LARGE SCALE GENOMIC DNA]</scope>
    <source>
        <strain evidence="2">OARG1902GOOAL</strain>
        <tissue evidence="2">Muscle</tissue>
    </source>
</reference>
<accession>A0A6G1P7W8</accession>
<evidence type="ECO:0000313" key="3">
    <source>
        <dbReference type="Proteomes" id="UP000503349"/>
    </source>
</evidence>
<dbReference type="EMBL" id="CM015713">
    <property type="protein sequence ID" value="KAF3686283.1"/>
    <property type="molecule type" value="Genomic_DNA"/>
</dbReference>
<dbReference type="Gene3D" id="2.170.270.10">
    <property type="entry name" value="SET domain"/>
    <property type="match status" value="1"/>
</dbReference>
<dbReference type="SUPFAM" id="SSF82199">
    <property type="entry name" value="SET domain"/>
    <property type="match status" value="1"/>
</dbReference>
<feature type="chain" id="PRO_5026296599" evidence="1">
    <location>
        <begin position="26"/>
        <end position="169"/>
    </location>
</feature>
<protein>
    <submittedName>
        <fullName evidence="2">Uncharacterized protein</fullName>
    </submittedName>
</protein>